<name>A0A9Q9Z9C6_CYPCA</name>
<feature type="domain" description="Chemokine interleukin-8-like" evidence="3">
    <location>
        <begin position="250"/>
        <end position="309"/>
    </location>
</feature>
<feature type="chain" id="PRO_5040241950" evidence="2">
    <location>
        <begin position="19"/>
        <end position="351"/>
    </location>
</feature>
<dbReference type="RefSeq" id="XP_042633725.1">
    <property type="nucleotide sequence ID" value="XM_042777791.1"/>
</dbReference>
<dbReference type="GO" id="GO:0005576">
    <property type="term" value="C:extracellular region"/>
    <property type="evidence" value="ECO:0007669"/>
    <property type="project" value="InterPro"/>
</dbReference>
<feature type="compositionally biased region" description="Polar residues" evidence="1">
    <location>
        <begin position="223"/>
        <end position="232"/>
    </location>
</feature>
<sequence length="351" mass="39211">MKFTLFVAILFSIGWMSAVVKVHDGPSPDCCLSVSDTKTPVHNIKSYSMQAAPPCPIRAIRFYTMKDKTICSDPNDSWTKKAINHVDKMNSRKHPKEPTTCYTSATNLIPTTTSTIKTPGTETETSTSTPVTPIVTTIKTSGDGHPVDCCNTVTNSRISVEDILYYDMQNTNLCPGRAVRFYTKKNITICSDPDSIWAKKAKAIVDGRTTIKTSGPETEKNKTSIQPTSVSKDNPESSQSTATTFTSSATKDCCLAVTKNKPTFREVVDYKVQETPLCSVRAVRFITVGNKKICSSPVEDWVQDYIQNLNRRRKTIDERDKNAMIRIKDSNTNNYFCLKKEQSKYFCVKQP</sequence>
<dbReference type="GeneID" id="109111425"/>
<evidence type="ECO:0000259" key="3">
    <source>
        <dbReference type="SMART" id="SM00199"/>
    </source>
</evidence>
<dbReference type="SMART" id="SM00199">
    <property type="entry name" value="SCY"/>
    <property type="match status" value="3"/>
</dbReference>
<feature type="region of interest" description="Disordered" evidence="1">
    <location>
        <begin position="210"/>
        <end position="243"/>
    </location>
</feature>
<evidence type="ECO:0000313" key="4">
    <source>
        <dbReference type="RefSeq" id="XP_042633725.1"/>
    </source>
</evidence>
<evidence type="ECO:0000256" key="1">
    <source>
        <dbReference type="SAM" id="MobiDB-lite"/>
    </source>
</evidence>
<dbReference type="InterPro" id="IPR039809">
    <property type="entry name" value="Chemokine_b/g/d"/>
</dbReference>
<feature type="signal peptide" evidence="2">
    <location>
        <begin position="1"/>
        <end position="18"/>
    </location>
</feature>
<feature type="domain" description="Chemokine interleukin-8-like" evidence="3">
    <location>
        <begin position="27"/>
        <end position="86"/>
    </location>
</feature>
<dbReference type="CDD" id="cd00272">
    <property type="entry name" value="Chemokine_CC"/>
    <property type="match status" value="2"/>
</dbReference>
<proteinExistence type="predicted"/>
<accession>A0A9Q9Z9C6</accession>
<organism evidence="4">
    <name type="scientific">Cyprinus carpio</name>
    <name type="common">Common carp</name>
    <dbReference type="NCBI Taxonomy" id="7962"/>
    <lineage>
        <taxon>Eukaryota</taxon>
        <taxon>Metazoa</taxon>
        <taxon>Chordata</taxon>
        <taxon>Craniata</taxon>
        <taxon>Vertebrata</taxon>
        <taxon>Euteleostomi</taxon>
        <taxon>Actinopterygii</taxon>
        <taxon>Neopterygii</taxon>
        <taxon>Teleostei</taxon>
        <taxon>Ostariophysi</taxon>
        <taxon>Cypriniformes</taxon>
        <taxon>Cyprinidae</taxon>
        <taxon>Cyprininae</taxon>
        <taxon>Cyprinus</taxon>
    </lineage>
</organism>
<reference evidence="4" key="1">
    <citation type="submission" date="2025-08" db="UniProtKB">
        <authorList>
            <consortium name="RefSeq"/>
        </authorList>
    </citation>
    <scope>IDENTIFICATION</scope>
    <source>
        <tissue evidence="4">Muscle</tissue>
    </source>
</reference>
<dbReference type="AlphaFoldDB" id="A0A9Q9Z9C6"/>
<dbReference type="Proteomes" id="UP001155660">
    <property type="component" value="Chromosome A2"/>
</dbReference>
<protein>
    <submittedName>
        <fullName evidence="4">Uncharacterized protein LOC109111425 isoform X1</fullName>
    </submittedName>
</protein>
<dbReference type="Pfam" id="PF00048">
    <property type="entry name" value="IL8"/>
    <property type="match status" value="3"/>
</dbReference>
<gene>
    <name evidence="4" type="primary">LOC109111425</name>
</gene>
<dbReference type="PANTHER" id="PTHR12015">
    <property type="entry name" value="SMALL INDUCIBLE CYTOKINE A"/>
    <property type="match status" value="1"/>
</dbReference>
<feature type="domain" description="Chemokine interleukin-8-like" evidence="3">
    <location>
        <begin position="146"/>
        <end position="205"/>
    </location>
</feature>
<dbReference type="InterPro" id="IPR001811">
    <property type="entry name" value="Chemokine_IL8-like_dom"/>
</dbReference>
<keyword evidence="2" id="KW-0732">Signal</keyword>
<evidence type="ECO:0000256" key="2">
    <source>
        <dbReference type="SAM" id="SignalP"/>
    </source>
</evidence>
<dbReference type="GO" id="GO:0008009">
    <property type="term" value="F:chemokine activity"/>
    <property type="evidence" value="ECO:0007669"/>
    <property type="project" value="InterPro"/>
</dbReference>
<dbReference type="GO" id="GO:0006955">
    <property type="term" value="P:immune response"/>
    <property type="evidence" value="ECO:0007669"/>
    <property type="project" value="InterPro"/>
</dbReference>